<accession>A0A7G7ML29</accession>
<evidence type="ECO:0000256" key="1">
    <source>
        <dbReference type="ARBA" id="ARBA00006484"/>
    </source>
</evidence>
<dbReference type="Proteomes" id="UP000515728">
    <property type="component" value="Chromosome"/>
</dbReference>
<sequence length="252" mass="25895">MGVLQDKVALITGGESGIGLASARLYVAEGARVHLVGIDEAALKAAADELGADAALTSVADVADEDAVRDAVRAGADHYGRYDVLFSNAGISGAISKIVDYPADVFARTLAVHVQGAFHVLKHGVPHLNDGGSVIITSSVVGLVGFGDLSAYVAAKHGQVGLMRSAAKELAERRIRVNTLHPGPTSTPFQDAIEMTATGKSQQDAAEVFDGMIPLGRHTTPEEIAQAALYLASDASAMITSTTFAIDGGMSG</sequence>
<dbReference type="RefSeq" id="WP_185720317.1">
    <property type="nucleotide sequence ID" value="NZ_BAAAWI010000001.1"/>
</dbReference>
<comment type="similarity">
    <text evidence="1">Belongs to the short-chain dehydrogenases/reductases (SDR) family.</text>
</comment>
<keyword evidence="4" id="KW-1185">Reference proteome</keyword>
<dbReference type="PRINTS" id="PR00080">
    <property type="entry name" value="SDRFAMILY"/>
</dbReference>
<dbReference type="PRINTS" id="PR00081">
    <property type="entry name" value="GDHRDH"/>
</dbReference>
<dbReference type="InterPro" id="IPR036291">
    <property type="entry name" value="NAD(P)-bd_dom_sf"/>
</dbReference>
<organism evidence="3 4">
    <name type="scientific">Pseudonocardia petroleophila</name>
    <dbReference type="NCBI Taxonomy" id="37331"/>
    <lineage>
        <taxon>Bacteria</taxon>
        <taxon>Bacillati</taxon>
        <taxon>Actinomycetota</taxon>
        <taxon>Actinomycetes</taxon>
        <taxon>Pseudonocardiales</taxon>
        <taxon>Pseudonocardiaceae</taxon>
        <taxon>Pseudonocardia</taxon>
    </lineage>
</organism>
<evidence type="ECO:0000313" key="3">
    <source>
        <dbReference type="EMBL" id="QNG53490.1"/>
    </source>
</evidence>
<dbReference type="AlphaFoldDB" id="A0A7G7ML29"/>
<dbReference type="KEGG" id="ppel:H6H00_05835"/>
<gene>
    <name evidence="3" type="ORF">H6H00_05835</name>
</gene>
<dbReference type="InterPro" id="IPR002347">
    <property type="entry name" value="SDR_fam"/>
</dbReference>
<keyword evidence="2" id="KW-0560">Oxidoreductase</keyword>
<evidence type="ECO:0000313" key="4">
    <source>
        <dbReference type="Proteomes" id="UP000515728"/>
    </source>
</evidence>
<dbReference type="PANTHER" id="PTHR42760:SF133">
    <property type="entry name" value="3-OXOACYL-[ACYL-CARRIER-PROTEIN] REDUCTASE"/>
    <property type="match status" value="1"/>
</dbReference>
<name>A0A7G7ML29_9PSEU</name>
<dbReference type="Pfam" id="PF13561">
    <property type="entry name" value="adh_short_C2"/>
    <property type="match status" value="1"/>
</dbReference>
<dbReference type="PANTHER" id="PTHR42760">
    <property type="entry name" value="SHORT-CHAIN DEHYDROGENASES/REDUCTASES FAMILY MEMBER"/>
    <property type="match status" value="1"/>
</dbReference>
<dbReference type="CDD" id="cd05233">
    <property type="entry name" value="SDR_c"/>
    <property type="match status" value="1"/>
</dbReference>
<proteinExistence type="inferred from homology"/>
<reference evidence="3 4" key="1">
    <citation type="submission" date="2020-08" db="EMBL/GenBank/DDBJ databases">
        <authorList>
            <person name="Mo P."/>
        </authorList>
    </citation>
    <scope>NUCLEOTIDE SEQUENCE [LARGE SCALE GENOMIC DNA]</scope>
    <source>
        <strain evidence="3 4">CGMCC 4.1532</strain>
    </source>
</reference>
<dbReference type="Gene3D" id="3.40.50.720">
    <property type="entry name" value="NAD(P)-binding Rossmann-like Domain"/>
    <property type="match status" value="1"/>
</dbReference>
<dbReference type="EMBL" id="CP060131">
    <property type="protein sequence ID" value="QNG53490.1"/>
    <property type="molecule type" value="Genomic_DNA"/>
</dbReference>
<dbReference type="SUPFAM" id="SSF51735">
    <property type="entry name" value="NAD(P)-binding Rossmann-fold domains"/>
    <property type="match status" value="1"/>
</dbReference>
<dbReference type="GO" id="GO:0016616">
    <property type="term" value="F:oxidoreductase activity, acting on the CH-OH group of donors, NAD or NADP as acceptor"/>
    <property type="evidence" value="ECO:0007669"/>
    <property type="project" value="TreeGrafter"/>
</dbReference>
<protein>
    <submittedName>
        <fullName evidence="3">SDR family oxidoreductase</fullName>
    </submittedName>
</protein>
<dbReference type="FunFam" id="3.40.50.720:FF:000084">
    <property type="entry name" value="Short-chain dehydrogenase reductase"/>
    <property type="match status" value="1"/>
</dbReference>
<evidence type="ECO:0000256" key="2">
    <source>
        <dbReference type="ARBA" id="ARBA00023002"/>
    </source>
</evidence>